<dbReference type="PROSITE" id="PS50975">
    <property type="entry name" value="ATP_GRASP"/>
    <property type="match status" value="1"/>
</dbReference>
<dbReference type="PeptideAtlas" id="H2L0M0"/>
<evidence type="ECO:0000256" key="6">
    <source>
        <dbReference type="ARBA" id="ARBA00022832"/>
    </source>
</evidence>
<dbReference type="Gene3D" id="3.40.50.20">
    <property type="match status" value="1"/>
</dbReference>
<evidence type="ECO:0000256" key="10">
    <source>
        <dbReference type="ARBA" id="ARBA00023267"/>
    </source>
</evidence>
<dbReference type="InterPro" id="IPR049074">
    <property type="entry name" value="ACCA_BT"/>
</dbReference>
<evidence type="ECO:0000256" key="2">
    <source>
        <dbReference type="ARBA" id="ARBA00004956"/>
    </source>
</evidence>
<dbReference type="SUPFAM" id="SSF52096">
    <property type="entry name" value="ClpP/crotonase"/>
    <property type="match status" value="2"/>
</dbReference>
<keyword evidence="3" id="KW-0444">Lipid biosynthesis</keyword>
<dbReference type="SUPFAM" id="SSF51246">
    <property type="entry name" value="Rudiment single hybrid motif"/>
    <property type="match status" value="1"/>
</dbReference>
<keyword evidence="11" id="KW-0511">Multifunctional enzyme</keyword>
<dbReference type="GO" id="GO:0005789">
    <property type="term" value="C:endoplasmic reticulum membrane"/>
    <property type="evidence" value="ECO:0000250"/>
    <property type="project" value="WormBase"/>
</dbReference>
<keyword evidence="8" id="KW-0443">Lipid metabolism</keyword>
<dbReference type="PROSITE" id="PS00866">
    <property type="entry name" value="CPSASE_1"/>
    <property type="match status" value="1"/>
</dbReference>
<dbReference type="FunFam" id="2.40.50.100:FF:000005">
    <property type="entry name" value="Acetyl-CoA carboxylase 1"/>
    <property type="match status" value="1"/>
</dbReference>
<dbReference type="CTD" id="173500"/>
<evidence type="ECO:0000313" key="22">
    <source>
        <dbReference type="WormBase" id="W09B6.1c"/>
    </source>
</evidence>
<dbReference type="PANTHER" id="PTHR45728:SF3">
    <property type="entry name" value="ACETYL-COA CARBOXYLASE"/>
    <property type="match status" value="1"/>
</dbReference>
<evidence type="ECO:0000256" key="5">
    <source>
        <dbReference type="ARBA" id="ARBA00022741"/>
    </source>
</evidence>
<evidence type="ECO:0000256" key="11">
    <source>
        <dbReference type="ARBA" id="ARBA00023268"/>
    </source>
</evidence>
<reference evidence="20 21" key="1">
    <citation type="journal article" date="1998" name="Science">
        <title>Genome sequence of the nematode C. elegans: a platform for investigating biology.</title>
        <authorList>
            <consortium name="The C. elegans sequencing consortium"/>
            <person name="Sulson J.E."/>
            <person name="Waterston R."/>
        </authorList>
    </citation>
    <scope>NUCLEOTIDE SEQUENCE [LARGE SCALE GENOMIC DNA]</scope>
    <source>
        <strain evidence="20 21">Bristol N2</strain>
    </source>
</reference>
<dbReference type="AGR" id="WB:WBGene00004076"/>
<evidence type="ECO:0000256" key="8">
    <source>
        <dbReference type="ARBA" id="ARBA00023098"/>
    </source>
</evidence>
<dbReference type="SUPFAM" id="SSF56059">
    <property type="entry name" value="Glutathione synthetase ATP-binding domain-like"/>
    <property type="match status" value="1"/>
</dbReference>
<dbReference type="InterPro" id="IPR011762">
    <property type="entry name" value="COA_CT_N"/>
</dbReference>
<dbReference type="GO" id="GO:2001295">
    <property type="term" value="P:malonyl-CoA biosynthetic process"/>
    <property type="evidence" value="ECO:0007669"/>
    <property type="project" value="UniProtKB-UniPathway"/>
</dbReference>
<dbReference type="CDD" id="cd06850">
    <property type="entry name" value="biotinyl_domain"/>
    <property type="match status" value="1"/>
</dbReference>
<dbReference type="InterPro" id="IPR034733">
    <property type="entry name" value="AcCoA_carboxyl_beta"/>
</dbReference>
<evidence type="ECO:0000313" key="21">
    <source>
        <dbReference type="Proteomes" id="UP000001940"/>
    </source>
</evidence>
<evidence type="ECO:0000256" key="9">
    <source>
        <dbReference type="ARBA" id="ARBA00023160"/>
    </source>
</evidence>
<keyword evidence="10" id="KW-0092">Biotin</keyword>
<dbReference type="GeneID" id="173500"/>
<dbReference type="InterPro" id="IPR011761">
    <property type="entry name" value="ATP-grasp"/>
</dbReference>
<dbReference type="GO" id="GO:0005739">
    <property type="term" value="C:mitochondrion"/>
    <property type="evidence" value="ECO:0000318"/>
    <property type="project" value="GO_Central"/>
</dbReference>
<evidence type="ECO:0007829" key="23">
    <source>
        <dbReference type="PeptideAtlas" id="H2L0M0"/>
    </source>
</evidence>
<dbReference type="AlphaFoldDB" id="H2L0M0"/>
<dbReference type="Reactome" id="R-CEL-196780">
    <property type="pathway name" value="Biotin transport and metabolism"/>
</dbReference>
<dbReference type="Gene3D" id="3.90.226.10">
    <property type="entry name" value="2-enoyl-CoA Hydratase, Chain A, domain 1"/>
    <property type="match status" value="2"/>
</dbReference>
<feature type="region of interest" description="Disordered" evidence="15">
    <location>
        <begin position="36"/>
        <end position="55"/>
    </location>
</feature>
<accession>H2L0M0</accession>
<dbReference type="GO" id="GO:0004075">
    <property type="term" value="F:biotin carboxylase activity"/>
    <property type="evidence" value="ECO:0007669"/>
    <property type="project" value="UniProtKB-EC"/>
</dbReference>
<protein>
    <submittedName>
        <fullName evidence="20">Acetyl-CoA carboxylase</fullName>
    </submittedName>
</protein>
<dbReference type="Pfam" id="PF21385">
    <property type="entry name" value="ACCA_BT"/>
    <property type="match status" value="1"/>
</dbReference>
<keyword evidence="4" id="KW-0436">Ligase</keyword>
<feature type="domain" description="ATP-grasp" evidence="16">
    <location>
        <begin position="316"/>
        <end position="514"/>
    </location>
</feature>
<keyword evidence="23" id="KW-1267">Proteomics identification</keyword>
<name>H2L0M0_CAEEL</name>
<evidence type="ECO:0000313" key="20">
    <source>
        <dbReference type="EMBL" id="CCD73647.1"/>
    </source>
</evidence>
<evidence type="ECO:0000256" key="4">
    <source>
        <dbReference type="ARBA" id="ARBA00022598"/>
    </source>
</evidence>
<keyword evidence="7 14" id="KW-0067">ATP-binding</keyword>
<dbReference type="Pfam" id="PF08326">
    <property type="entry name" value="ACC_central"/>
    <property type="match status" value="1"/>
</dbReference>
<dbReference type="SMR" id="H2L0M0"/>
<dbReference type="PROSITE" id="PS50980">
    <property type="entry name" value="COA_CT_NTER"/>
    <property type="match status" value="1"/>
</dbReference>
<feature type="domain" description="CoA carboxyltransferase C-terminal" evidence="19">
    <location>
        <begin position="1791"/>
        <end position="2080"/>
    </location>
</feature>
<dbReference type="InterPro" id="IPR005479">
    <property type="entry name" value="CPAse_ATP-bd"/>
</dbReference>
<evidence type="ECO:0000259" key="19">
    <source>
        <dbReference type="PROSITE" id="PS50989"/>
    </source>
</evidence>
<dbReference type="PhylomeDB" id="H2L0M0"/>
<evidence type="ECO:0000256" key="7">
    <source>
        <dbReference type="ARBA" id="ARBA00022840"/>
    </source>
</evidence>
<keyword evidence="5 14" id="KW-0547">Nucleotide-binding</keyword>
<dbReference type="InterPro" id="IPR011053">
    <property type="entry name" value="Single_hybrid_motif"/>
</dbReference>
<evidence type="ECO:0000259" key="18">
    <source>
        <dbReference type="PROSITE" id="PS50980"/>
    </source>
</evidence>
<dbReference type="Pfam" id="PF00364">
    <property type="entry name" value="Biotin_lipoyl"/>
    <property type="match status" value="1"/>
</dbReference>
<dbReference type="PROSITE" id="PS00867">
    <property type="entry name" value="CPSASE_2"/>
    <property type="match status" value="1"/>
</dbReference>
<dbReference type="OMA" id="PTPKGHC"/>
<dbReference type="EMBL" id="BX284602">
    <property type="protein sequence ID" value="CCD73647.1"/>
    <property type="molecule type" value="Genomic_DNA"/>
</dbReference>
<dbReference type="SUPFAM" id="SSF52440">
    <property type="entry name" value="PreATP-grasp domain"/>
    <property type="match status" value="1"/>
</dbReference>
<dbReference type="Pfam" id="PF02785">
    <property type="entry name" value="Biotin_carb_C"/>
    <property type="match status" value="1"/>
</dbReference>
<evidence type="ECO:0000256" key="1">
    <source>
        <dbReference type="ARBA" id="ARBA00001953"/>
    </source>
</evidence>
<keyword evidence="21" id="KW-1185">Reference proteome</keyword>
<dbReference type="InterPro" id="IPR029045">
    <property type="entry name" value="ClpP/crotonase-like_dom_sf"/>
</dbReference>
<dbReference type="SUPFAM" id="SSF51230">
    <property type="entry name" value="Single hybrid motif"/>
    <property type="match status" value="1"/>
</dbReference>
<dbReference type="InterPro" id="IPR013537">
    <property type="entry name" value="AcCoA_COase_cen"/>
</dbReference>
<comment type="pathway">
    <text evidence="2">Lipid metabolism; malonyl-CoA biosynthesis; malonyl-CoA from acetyl-CoA: step 1/1.</text>
</comment>
<dbReference type="InterPro" id="IPR011763">
    <property type="entry name" value="COA_CT_C"/>
</dbReference>
<dbReference type="ExpressionAtlas" id="H2L0M0">
    <property type="expression patterns" value="baseline and differential"/>
</dbReference>
<evidence type="ECO:0000256" key="3">
    <source>
        <dbReference type="ARBA" id="ARBA00022516"/>
    </source>
</evidence>
<keyword evidence="9" id="KW-0275">Fatty acid biosynthesis</keyword>
<dbReference type="UniPathway" id="UPA00655">
    <property type="reaction ID" value="UER00711"/>
</dbReference>
<evidence type="ECO:0000256" key="13">
    <source>
        <dbReference type="ARBA" id="ARBA00048600"/>
    </source>
</evidence>
<dbReference type="SMART" id="SM00878">
    <property type="entry name" value="Biotin_carb_C"/>
    <property type="match status" value="1"/>
</dbReference>
<dbReference type="GO" id="GO:0006633">
    <property type="term" value="P:fatty acid biosynthetic process"/>
    <property type="evidence" value="ECO:0000315"/>
    <property type="project" value="WormBase"/>
</dbReference>
<dbReference type="PROSITE" id="PS50989">
    <property type="entry name" value="COA_CT_CTER"/>
    <property type="match status" value="1"/>
</dbReference>
<dbReference type="PROSITE" id="PS50979">
    <property type="entry name" value="BC"/>
    <property type="match status" value="1"/>
</dbReference>
<feature type="domain" description="CoA carboxyltransferase N-terminal" evidence="18">
    <location>
        <begin position="1432"/>
        <end position="1780"/>
    </location>
</feature>
<sequence length="2165" mass="242592">MPFRSENGSQQAPAAAQRRKPSLVYGQFSQEITAAKPPPWSITFSDGAEDNQEKPPVDSICDVAIDFESATLESINYVELLGVLGLPFTSSVCQVSINFSQQVTDLGRAFTMVVNGQKPDIRTIVVSGNSLTNDAADQYESMEQFIHSHVADIEKRRPIKRLLVATNGIAAMRCLMTAKKFLHHTFRNDNLIHFVCMTTEDEIQSMSESLRMPNITLAESPSGTNKNNFANVDEILKHAIKYEVDAVWAGWGHASENPDLPRRLNDHNIAFIGPPASAMFSLGDKIASTIIAQTVGVPTVAWSGSGITMESIERSRGDFVVVPEDLLEQACVANYKEGLEALKTHNIGFPLMIKASEGGGGKGIRKCTKVEDFKSMFEEVAQEVQGSPIFLMKCVDGARHIEVQLLADRYENVISVYTRDCSIQRRCQKIIEEAPAIIASSHIRKSMQEDAVRLAKYVGYESAGTVEYLYLPASEGQEEHYYFLELNPRLQVEHPTTEMVSNISIPAIQLQIAMGLPLHKIKDIRKLYDLPIDGDSELPDEVLVDTKLHAIAARITCENPDDSFRPSTGKVYEINFPSSQDAWAYFSVGRGSSVHQFADSQFGHIFTRGTSRTEAMNTMCSTLKHMTIRSSFPTQVNYLVDLMHDADFINNAFNTQWLDKRIAMKIKQKCSLSMSVIIAVSAAVIGSSRVTGVFESFEESIDRGQVRPPNDLTETFIFDLVKDLNIYSLKVVRSAENTFVIILNGSKVTVGVKELQNGEFMVTHCEIVYRCAFEETKEAYKVTVNNEIITFEKDNDVSVLKSPYTGKLLQWKKEDGDWLNVGDVYATAESMKMVFQVEVAKAPGRLQRVVNEGDPIHPGSVLAKLVDQTESEADRAQPFHGTFLEWSWHSSKANEQSKFNDCLAQCQNLLAGSTPMDSACIITELFHHLNESHTAHASEVLNQLLRDYINVEKYFEGKVYDDSVGEIKEDHLSRKDVVRTIYSHTQIKSKNIVMKALLGALKQGSGSKFIPSLLDNLRQIGNLHHTEEISNLAREILLFYHSMCYKNNYSEITASGLRPTGQEVKAWLDGPLSRRPDSSGWKVIHEYFFDETIGSQCLDRYVAMHISAEEGSIGNTYPLPQMKCTIDHFTLTATPKSFNKVVLKGNKLIVVRLSLDSKTFNQQCFSSEKFLDCLKTNFRKYCKKTDVINVSIFVKITDDLEAHQDPSTLTEQEEQRVCYAQNAVVDMKTILEKEFRVNRVNTVLCLNDRPLPQLTIFEQVRLEKDRLPANSYPVLSKLSTVRVSQHDDPTSNFAKLFVRQQLIIPGNNAEEVQKKISQAVYLALDNACTAAQVAMAKKTKANKTFTSNHVFVFISCPGLPEKVIGSQEQLEFMKKCITDEVDSHKAILAKHQINEVEVVYESVDGHKRIVIRDETGVTTEVITEFSEASLGVYPVINTIEKKRLAARRVNSSYIYDFPIIFGMAAMNFWKSASSAMELPNEMAQALKEQRWREFFQIRELVLENGVLTEISDAEILKKRSANALNNCGMVAWIMTLYTPEKPRGFDLIVIGNDVTFQSGSFGTAEDDLFAAASTYSREHKLPRVNVSVNSGARIGLSTKISKLVKLQLENEDKPEQGFEYIYIDGEHKAQIEGEVVYEELGNGRLKILAVIGAKNEKIGVENLQGSGLIAGETARAYAEVPTYCYVTGRSVGIGAYTARLAHRIVQHKQSHLILTGYEALNTLLGKKVYTSNNQLGGPEVMFRNGVTHAVVDNDLEGIAKVIRWMSFLPTPTEEFPFFSKHGDDCSARDVVIPSDSEQNTYDVRDLIDSKNLSNQTGICDTMSFDEICGDWAKSIVAGRARLCGIPIGVVSSEFRNFSTIVPADPAIDGSQVQNTQRAGQVWYPDSAFKTAEAINDLNKENLPLMIIASLRGFSGGQKDMYDMVLKFGAQIVDALAVYNRPVIVYIPEAGELRGGAWAVLDSKIRPEFIHLVADEKSRGGILEPNAVVGIKFRKPMMMEMMKRSDPTYSKLSSSTEPEAREQLEERYEELSKTYRNASVEFADAHDRWQRMKSVGVVEHVTSLTNSRRLFSELLRNELAKVGMAEIYSSAPHTVKPCLATAMTWVETNLRSYVQPNSSMDEQYTQIEQYYETQFVDDLVIAINEDRKRYEQQLNTFMNKISSKRR</sequence>
<dbReference type="FunFam" id="3.30.1490.20:FF:000003">
    <property type="entry name" value="acetyl-CoA carboxylase isoform X1"/>
    <property type="match status" value="1"/>
</dbReference>
<dbReference type="InterPro" id="IPR005482">
    <property type="entry name" value="Biotin_COase_C"/>
</dbReference>
<dbReference type="RefSeq" id="NP_001254027.1">
    <property type="nucleotide sequence ID" value="NM_001267098.3"/>
</dbReference>
<dbReference type="GO" id="GO:0009949">
    <property type="term" value="P:polarity specification of anterior/posterior axis"/>
    <property type="evidence" value="ECO:0000315"/>
    <property type="project" value="WormBase"/>
</dbReference>
<comment type="cofactor">
    <cofactor evidence="1">
        <name>biotin</name>
        <dbReference type="ChEBI" id="CHEBI:57586"/>
    </cofactor>
</comment>
<evidence type="ECO:0000259" key="16">
    <source>
        <dbReference type="PROSITE" id="PS50975"/>
    </source>
</evidence>
<dbReference type="WormBase" id="W09B6.1c">
    <property type="protein sequence ID" value="CE46516"/>
    <property type="gene ID" value="WBGene00004076"/>
    <property type="gene designation" value="pod-2"/>
</dbReference>
<dbReference type="GO" id="GO:0002119">
    <property type="term" value="P:nematode larval development"/>
    <property type="evidence" value="ECO:0000315"/>
    <property type="project" value="WormBase"/>
</dbReference>
<dbReference type="Gene3D" id="3.30.470.20">
    <property type="entry name" value="ATP-grasp fold, B domain"/>
    <property type="match status" value="1"/>
</dbReference>
<dbReference type="Gene3D" id="3.30.1490.20">
    <property type="entry name" value="ATP-grasp fold, A domain"/>
    <property type="match status" value="1"/>
</dbReference>
<evidence type="ECO:0000259" key="17">
    <source>
        <dbReference type="PROSITE" id="PS50979"/>
    </source>
</evidence>
<dbReference type="FunCoup" id="H2L0M0">
    <property type="interactions" value="2258"/>
</dbReference>
<dbReference type="Bgee" id="WBGene00004076">
    <property type="expression patterns" value="Expressed in larva and 4 other cell types or tissues"/>
</dbReference>
<evidence type="ECO:0000256" key="12">
    <source>
        <dbReference type="ARBA" id="ARBA00048065"/>
    </source>
</evidence>
<dbReference type="GO" id="GO:0005524">
    <property type="term" value="F:ATP binding"/>
    <property type="evidence" value="ECO:0007669"/>
    <property type="project" value="UniProtKB-UniRule"/>
</dbReference>
<dbReference type="Proteomes" id="UP000001940">
    <property type="component" value="Chromosome II"/>
</dbReference>
<dbReference type="STRING" id="6239.W09B6.1c.1"/>
<dbReference type="GO" id="GO:0003989">
    <property type="term" value="F:acetyl-CoA carboxylase activity"/>
    <property type="evidence" value="ECO:0000250"/>
    <property type="project" value="WormBase"/>
</dbReference>
<dbReference type="Pfam" id="PF01039">
    <property type="entry name" value="Carboxyl_trans"/>
    <property type="match status" value="1"/>
</dbReference>
<dbReference type="InterPro" id="IPR016185">
    <property type="entry name" value="PreATP-grasp_dom_sf"/>
</dbReference>
<dbReference type="InterPro" id="IPR049076">
    <property type="entry name" value="ACCA"/>
</dbReference>
<gene>
    <name evidence="20 22" type="primary">pod-2</name>
    <name evidence="20" type="ORF">CELE_W09B6.1</name>
    <name evidence="22" type="ORF">W09B6.1</name>
</gene>
<organism evidence="20 21">
    <name type="scientific">Caenorhabditis elegans</name>
    <dbReference type="NCBI Taxonomy" id="6239"/>
    <lineage>
        <taxon>Eukaryota</taxon>
        <taxon>Metazoa</taxon>
        <taxon>Ecdysozoa</taxon>
        <taxon>Nematoda</taxon>
        <taxon>Chromadorea</taxon>
        <taxon>Rhabditida</taxon>
        <taxon>Rhabditina</taxon>
        <taxon>Rhabditomorpha</taxon>
        <taxon>Rhabditoidea</taxon>
        <taxon>Rhabditidae</taxon>
        <taxon>Peloderinae</taxon>
        <taxon>Caenorhabditis</taxon>
    </lineage>
</organism>
<comment type="catalytic activity">
    <reaction evidence="13">
        <text>N(6)-biotinyl-L-lysyl-[protein] + hydrogencarbonate + ATP = N(6)-carboxybiotinyl-L-lysyl-[protein] + ADP + phosphate + H(+)</text>
        <dbReference type="Rhea" id="RHEA:13501"/>
        <dbReference type="Rhea" id="RHEA-COMP:10505"/>
        <dbReference type="Rhea" id="RHEA-COMP:10506"/>
        <dbReference type="ChEBI" id="CHEBI:15378"/>
        <dbReference type="ChEBI" id="CHEBI:17544"/>
        <dbReference type="ChEBI" id="CHEBI:30616"/>
        <dbReference type="ChEBI" id="CHEBI:43474"/>
        <dbReference type="ChEBI" id="CHEBI:83144"/>
        <dbReference type="ChEBI" id="CHEBI:83145"/>
        <dbReference type="ChEBI" id="CHEBI:456216"/>
        <dbReference type="EC" id="6.3.4.14"/>
    </reaction>
</comment>
<evidence type="ECO:0000256" key="15">
    <source>
        <dbReference type="SAM" id="MobiDB-lite"/>
    </source>
</evidence>
<dbReference type="OrthoDB" id="14612at2759"/>
<dbReference type="Reactome" id="R-CEL-75105">
    <property type="pathway name" value="Fatty acyl-CoA biosynthesis"/>
</dbReference>
<dbReference type="PANTHER" id="PTHR45728">
    <property type="entry name" value="ACETYL-COA CARBOXYLASE, ISOFORM A"/>
    <property type="match status" value="1"/>
</dbReference>
<feature type="domain" description="Biotin carboxylation" evidence="17">
    <location>
        <begin position="158"/>
        <end position="663"/>
    </location>
</feature>
<dbReference type="Gene3D" id="2.40.50.100">
    <property type="match status" value="1"/>
</dbReference>
<dbReference type="InterPro" id="IPR011054">
    <property type="entry name" value="Rudment_hybrid_motif"/>
</dbReference>
<feature type="region of interest" description="Disordered" evidence="15">
    <location>
        <begin position="1"/>
        <end position="22"/>
    </location>
</feature>
<dbReference type="Pfam" id="PF00289">
    <property type="entry name" value="Biotin_carb_N"/>
    <property type="match status" value="1"/>
</dbReference>
<dbReference type="InterPro" id="IPR000089">
    <property type="entry name" value="Biotin_lipoyl"/>
</dbReference>
<dbReference type="Gene3D" id="3.90.1770.10">
    <property type="entry name" value="PreATP-grasp domain"/>
    <property type="match status" value="1"/>
</dbReference>
<dbReference type="PaxDb" id="6239-W09B6.1c.1"/>
<dbReference type="InterPro" id="IPR005481">
    <property type="entry name" value="BC-like_N"/>
</dbReference>
<dbReference type="InParanoid" id="H2L0M0"/>
<dbReference type="InterPro" id="IPR013815">
    <property type="entry name" value="ATP_grasp_subdomain_1"/>
</dbReference>
<evidence type="ECO:0000256" key="14">
    <source>
        <dbReference type="PROSITE-ProRule" id="PRU00409"/>
    </source>
</evidence>
<dbReference type="Gene3D" id="2.40.460.10">
    <property type="entry name" value="Biotin dependent carboxylase carboxyltransferase"/>
    <property type="match status" value="1"/>
</dbReference>
<dbReference type="eggNOG" id="KOG0368">
    <property type="taxonomic scope" value="Eukaryota"/>
</dbReference>
<comment type="catalytic activity">
    <reaction evidence="12">
        <text>hydrogencarbonate + acetyl-CoA + ATP = malonyl-CoA + ADP + phosphate + H(+)</text>
        <dbReference type="Rhea" id="RHEA:11308"/>
        <dbReference type="ChEBI" id="CHEBI:15378"/>
        <dbReference type="ChEBI" id="CHEBI:17544"/>
        <dbReference type="ChEBI" id="CHEBI:30616"/>
        <dbReference type="ChEBI" id="CHEBI:43474"/>
        <dbReference type="ChEBI" id="CHEBI:57288"/>
        <dbReference type="ChEBI" id="CHEBI:57384"/>
        <dbReference type="ChEBI" id="CHEBI:456216"/>
        <dbReference type="EC" id="6.4.1.2"/>
    </reaction>
</comment>
<dbReference type="Pfam" id="PF02786">
    <property type="entry name" value="CPSase_L_D2"/>
    <property type="match status" value="1"/>
</dbReference>
<proteinExistence type="evidence at protein level"/>
<dbReference type="Reactome" id="R-CEL-200425">
    <property type="pathway name" value="Carnitine shuttle"/>
</dbReference>
<dbReference type="GO" id="GO:0046872">
    <property type="term" value="F:metal ion binding"/>
    <property type="evidence" value="ECO:0007669"/>
    <property type="project" value="InterPro"/>
</dbReference>
<dbReference type="InterPro" id="IPR011764">
    <property type="entry name" value="Biotin_carboxylation_dom"/>
</dbReference>
<keyword evidence="6" id="KW-0276">Fatty acid metabolism</keyword>